<keyword evidence="2" id="KW-0315">Glutamine amidotransferase</keyword>
<dbReference type="STRING" id="1121284.SAMN05660493_01269"/>
<dbReference type="Gene3D" id="3.40.50.880">
    <property type="match status" value="1"/>
</dbReference>
<dbReference type="SUPFAM" id="SSF52317">
    <property type="entry name" value="Class I glutamine amidotransferase-like"/>
    <property type="match status" value="1"/>
</dbReference>
<dbReference type="EMBL" id="FTPU01000011">
    <property type="protein sequence ID" value="SIT96581.1"/>
    <property type="molecule type" value="Genomic_DNA"/>
</dbReference>
<dbReference type="AlphaFoldDB" id="A0A1U7PXN4"/>
<sequence>MNMTKNDVRIALLDMNNNHPNQGMRNIKELAKAFQEQSDYDVSVDIFDVRYKAEMPKIEDFDIFISSGGPGNPHREGYIWEGKYAKFLDTIWQHNKDNDQKKYAFLICHSFQLAVIHFGIANVCKRKSYSFGVMPIHKSEDGEKEFLFKNLPEPFYAVDSRAYQCIEPNQEKLNELGMKVVALEKIRPNVHLERALMAVRFSDEIFGTQFHPEADPIGFIKNLEDPKNKEAMVETFGMEKYLETIDRMDDDDKIVLTRAQIIPRFLQSAAEQITKNMVLNRC</sequence>
<organism evidence="2 3">
    <name type="scientific">Epilithonimonas bovis DSM 19482</name>
    <dbReference type="NCBI Taxonomy" id="1121284"/>
    <lineage>
        <taxon>Bacteria</taxon>
        <taxon>Pseudomonadati</taxon>
        <taxon>Bacteroidota</taxon>
        <taxon>Flavobacteriia</taxon>
        <taxon>Flavobacteriales</taxon>
        <taxon>Weeksellaceae</taxon>
        <taxon>Chryseobacterium group</taxon>
        <taxon>Epilithonimonas</taxon>
    </lineage>
</organism>
<keyword evidence="3" id="KW-1185">Reference proteome</keyword>
<name>A0A1U7PXN4_9FLAO</name>
<evidence type="ECO:0000313" key="3">
    <source>
        <dbReference type="Proteomes" id="UP000187261"/>
    </source>
</evidence>
<dbReference type="RefSeq" id="WP_228455122.1">
    <property type="nucleotide sequence ID" value="NZ_FTPU01000011.1"/>
</dbReference>
<feature type="domain" description="Glutamine amidotransferase" evidence="1">
    <location>
        <begin position="39"/>
        <end position="215"/>
    </location>
</feature>
<dbReference type="Pfam" id="PF00117">
    <property type="entry name" value="GATase"/>
    <property type="match status" value="1"/>
</dbReference>
<protein>
    <submittedName>
        <fullName evidence="2">GMP synthase-Glutamine amidotransferase</fullName>
    </submittedName>
</protein>
<dbReference type="Proteomes" id="UP000187261">
    <property type="component" value="Unassembled WGS sequence"/>
</dbReference>
<gene>
    <name evidence="2" type="ORF">SAMN05660493_01269</name>
</gene>
<keyword evidence="2" id="KW-0808">Transferase</keyword>
<dbReference type="PROSITE" id="PS51273">
    <property type="entry name" value="GATASE_TYPE_1"/>
    <property type="match status" value="1"/>
</dbReference>
<reference evidence="3" key="1">
    <citation type="submission" date="2016-10" db="EMBL/GenBank/DDBJ databases">
        <authorList>
            <person name="Varghese N."/>
            <person name="Submissions S."/>
        </authorList>
    </citation>
    <scope>NUCLEOTIDE SEQUENCE [LARGE SCALE GENOMIC DNA]</scope>
    <source>
        <strain evidence="3">DSM 19482</strain>
    </source>
</reference>
<dbReference type="InterPro" id="IPR017926">
    <property type="entry name" value="GATASE"/>
</dbReference>
<accession>A0A1U7PXN4</accession>
<dbReference type="GO" id="GO:0016740">
    <property type="term" value="F:transferase activity"/>
    <property type="evidence" value="ECO:0007669"/>
    <property type="project" value="UniProtKB-KW"/>
</dbReference>
<evidence type="ECO:0000313" key="2">
    <source>
        <dbReference type="EMBL" id="SIT96581.1"/>
    </source>
</evidence>
<proteinExistence type="predicted"/>
<evidence type="ECO:0000259" key="1">
    <source>
        <dbReference type="Pfam" id="PF00117"/>
    </source>
</evidence>
<dbReference type="InterPro" id="IPR029062">
    <property type="entry name" value="Class_I_gatase-like"/>
</dbReference>